<gene>
    <name evidence="2" type="ORF">RS694_14390</name>
</gene>
<dbReference type="Gene3D" id="3.40.190.10">
    <property type="entry name" value="Periplasmic binding protein-like II"/>
    <property type="match status" value="2"/>
</dbReference>
<dbReference type="eggNOG" id="COG0834">
    <property type="taxonomic scope" value="Bacteria"/>
</dbReference>
<dbReference type="STRING" id="1484693.RS694_14390"/>
<dbReference type="Pfam" id="PF00497">
    <property type="entry name" value="SBP_bac_3"/>
    <property type="match status" value="1"/>
</dbReference>
<accession>A0A1P8KC64</accession>
<dbReference type="EMBL" id="CP019239">
    <property type="protein sequence ID" value="APW43602.1"/>
    <property type="molecule type" value="Genomic_DNA"/>
</dbReference>
<keyword evidence="3" id="KW-1185">Reference proteome</keyword>
<protein>
    <recommendedName>
        <fullName evidence="1">Solute-binding protein family 3/N-terminal domain-containing protein</fullName>
    </recommendedName>
</protein>
<organism evidence="2 3">
    <name type="scientific">Rhodoferax saidenbachensis</name>
    <dbReference type="NCBI Taxonomy" id="1484693"/>
    <lineage>
        <taxon>Bacteria</taxon>
        <taxon>Pseudomonadati</taxon>
        <taxon>Pseudomonadota</taxon>
        <taxon>Betaproteobacteria</taxon>
        <taxon>Burkholderiales</taxon>
        <taxon>Comamonadaceae</taxon>
        <taxon>Rhodoferax</taxon>
    </lineage>
</organism>
<dbReference type="SUPFAM" id="SSF53850">
    <property type="entry name" value="Periplasmic binding protein-like II"/>
    <property type="match status" value="1"/>
</dbReference>
<evidence type="ECO:0000313" key="2">
    <source>
        <dbReference type="EMBL" id="APW43602.1"/>
    </source>
</evidence>
<proteinExistence type="predicted"/>
<sequence>MLLGSTSVAWAAPVCPARPITFAFFESGLMYSEKTNDGIDKAVMEELARRSKCVFEFSVRPRARIWLELERGDLMMTGSAIRTDERDVYAWAVNYFGLKAEVMVRSVNGRFPKTKEEFLKDESLKFAAARTFAHGDAMDAFLDELRQRNRVVEVPITSMYEMLQINRFAAMPVYPLDGVYRAKHDVSQYSIASDWFPTDKSVPRAMLFAKKHFTRPQVQEWRTLLQQMRDDGTLRKIYTQYAGKDTADKLMQFAPDVL</sequence>
<dbReference type="InterPro" id="IPR001638">
    <property type="entry name" value="Solute-binding_3/MltF_N"/>
</dbReference>
<evidence type="ECO:0000259" key="1">
    <source>
        <dbReference type="Pfam" id="PF00497"/>
    </source>
</evidence>
<feature type="domain" description="Solute-binding protein family 3/N-terminal" evidence="1">
    <location>
        <begin position="32"/>
        <end position="243"/>
    </location>
</feature>
<dbReference type="AlphaFoldDB" id="A0A1P8KC64"/>
<dbReference type="Proteomes" id="UP000186110">
    <property type="component" value="Chromosome"/>
</dbReference>
<evidence type="ECO:0000313" key="3">
    <source>
        <dbReference type="Proteomes" id="UP000186110"/>
    </source>
</evidence>
<reference evidence="2 3" key="1">
    <citation type="submission" date="2017-01" db="EMBL/GenBank/DDBJ databases">
        <authorList>
            <person name="Mah S.A."/>
            <person name="Swanson W.J."/>
            <person name="Moy G.W."/>
            <person name="Vacquier V.D."/>
        </authorList>
    </citation>
    <scope>NUCLEOTIDE SEQUENCE [LARGE SCALE GENOMIC DNA]</scope>
    <source>
        <strain evidence="2 3">DSM 22694</strain>
    </source>
</reference>
<dbReference type="KEGG" id="rsb:RS694_14390"/>
<name>A0A1P8KC64_9BURK</name>